<protein>
    <submittedName>
        <fullName evidence="2">Uncharacterized protein</fullName>
    </submittedName>
</protein>
<name>A0A0T9VHK6_MYCTX</name>
<feature type="region of interest" description="Disordered" evidence="1">
    <location>
        <begin position="1"/>
        <end position="21"/>
    </location>
</feature>
<dbReference type="Proteomes" id="UP000048600">
    <property type="component" value="Unassembled WGS sequence"/>
</dbReference>
<evidence type="ECO:0000256" key="1">
    <source>
        <dbReference type="SAM" id="MobiDB-lite"/>
    </source>
</evidence>
<accession>A0A0T9VHK6</accession>
<dbReference type="EMBL" id="CSAD01000344">
    <property type="protein sequence ID" value="COV79461.1"/>
    <property type="molecule type" value="Genomic_DNA"/>
</dbReference>
<evidence type="ECO:0000313" key="4">
    <source>
        <dbReference type="EMBL" id="COW22464.1"/>
    </source>
</evidence>
<evidence type="ECO:0000313" key="5">
    <source>
        <dbReference type="Proteomes" id="UP000045842"/>
    </source>
</evidence>
<dbReference type="AlphaFoldDB" id="A0A0T9VHK6"/>
<feature type="compositionally biased region" description="Polar residues" evidence="1">
    <location>
        <begin position="42"/>
        <end position="53"/>
    </location>
</feature>
<dbReference type="EMBL" id="CHKL01000183">
    <property type="protein sequence ID" value="COW22464.1"/>
    <property type="molecule type" value="Genomic_DNA"/>
</dbReference>
<dbReference type="EMBL" id="CNGE01000185">
    <property type="protein sequence ID" value="CKS13245.1"/>
    <property type="molecule type" value="Genomic_DNA"/>
</dbReference>
<evidence type="ECO:0000313" key="3">
    <source>
        <dbReference type="EMBL" id="COV79461.1"/>
    </source>
</evidence>
<dbReference type="Proteomes" id="UP000045842">
    <property type="component" value="Unassembled WGS sequence"/>
</dbReference>
<evidence type="ECO:0000313" key="2">
    <source>
        <dbReference type="EMBL" id="CKS13245.1"/>
    </source>
</evidence>
<feature type="compositionally biased region" description="Polar residues" evidence="1">
    <location>
        <begin position="81"/>
        <end position="91"/>
    </location>
</feature>
<evidence type="ECO:0000313" key="6">
    <source>
        <dbReference type="Proteomes" id="UP000048600"/>
    </source>
</evidence>
<feature type="region of interest" description="Disordered" evidence="1">
    <location>
        <begin position="41"/>
        <end position="101"/>
    </location>
</feature>
<proteinExistence type="predicted"/>
<gene>
    <name evidence="3" type="ORF">ERS007679_02471</name>
    <name evidence="4" type="ORF">ERS007741_01870</name>
    <name evidence="2" type="ORF">ERS027646_01320</name>
</gene>
<reference evidence="5 6" key="1">
    <citation type="submission" date="2015-03" db="EMBL/GenBank/DDBJ databases">
        <authorList>
            <consortium name="Pathogen Informatics"/>
        </authorList>
    </citation>
    <scope>NUCLEOTIDE SEQUENCE [LARGE SCALE GENOMIC DNA]</scope>
    <source>
        <strain evidence="2 7">Bir 172</strain>
        <strain evidence="3 5">G09801536</strain>
        <strain evidence="4 6">P00601463</strain>
    </source>
</reference>
<sequence>MPENRGHATTPQQGLSRLRYAADRDYAPDIRCPFRRHLASALSGTRQKPNPHSTRGPPATIHQPQNRTPLAPGATVGKPPSASNHQTTIANSPVPGDRVHPWYRPAHTLSRSGRETLPPTTQVEASRVFAHLVVCDRCAPPTPRRCLPGQPGCGSARYETGCRGCIRSCGALSWFHIRRCRGRRQQCLSTAAARLASVSCRNILQYTDFRRRDDE</sequence>
<evidence type="ECO:0000313" key="7">
    <source>
        <dbReference type="Proteomes" id="UP000048948"/>
    </source>
</evidence>
<dbReference type="Proteomes" id="UP000048948">
    <property type="component" value="Unassembled WGS sequence"/>
</dbReference>
<organism evidence="2 7">
    <name type="scientific">Mycobacterium tuberculosis</name>
    <dbReference type="NCBI Taxonomy" id="1773"/>
    <lineage>
        <taxon>Bacteria</taxon>
        <taxon>Bacillati</taxon>
        <taxon>Actinomycetota</taxon>
        <taxon>Actinomycetes</taxon>
        <taxon>Mycobacteriales</taxon>
        <taxon>Mycobacteriaceae</taxon>
        <taxon>Mycobacterium</taxon>
        <taxon>Mycobacterium tuberculosis complex</taxon>
    </lineage>
</organism>